<sequence length="116" mass="13571">MNINTNRAMPTIDENAPLDFDEHNQNPLPPPPIESRSEENKSTRSRRNRAKKEERPNFSIALSSKEIEHDFIAITGKKPRRKPKRESKSIEMKLNTVFPGSWLHEVNPDRYKVKEH</sequence>
<dbReference type="AlphaFoldDB" id="A0AAD8JWB7"/>
<dbReference type="InterPro" id="IPR012438">
    <property type="entry name" value="DUF1639"/>
</dbReference>
<proteinExistence type="predicted"/>
<keyword evidence="3" id="KW-1185">Reference proteome</keyword>
<feature type="region of interest" description="Disordered" evidence="1">
    <location>
        <begin position="1"/>
        <end position="62"/>
    </location>
</feature>
<comment type="caution">
    <text evidence="2">The sequence shown here is derived from an EMBL/GenBank/DDBJ whole genome shotgun (WGS) entry which is preliminary data.</text>
</comment>
<organism evidence="2 3">
    <name type="scientific">Tagetes erecta</name>
    <name type="common">African marigold</name>
    <dbReference type="NCBI Taxonomy" id="13708"/>
    <lineage>
        <taxon>Eukaryota</taxon>
        <taxon>Viridiplantae</taxon>
        <taxon>Streptophyta</taxon>
        <taxon>Embryophyta</taxon>
        <taxon>Tracheophyta</taxon>
        <taxon>Spermatophyta</taxon>
        <taxon>Magnoliopsida</taxon>
        <taxon>eudicotyledons</taxon>
        <taxon>Gunneridae</taxon>
        <taxon>Pentapetalae</taxon>
        <taxon>asterids</taxon>
        <taxon>campanulids</taxon>
        <taxon>Asterales</taxon>
        <taxon>Asteraceae</taxon>
        <taxon>Asteroideae</taxon>
        <taxon>Heliantheae alliance</taxon>
        <taxon>Tageteae</taxon>
        <taxon>Tagetes</taxon>
    </lineage>
</organism>
<accession>A0AAD8JWB7</accession>
<dbReference type="Pfam" id="PF07797">
    <property type="entry name" value="DUF1639"/>
    <property type="match status" value="1"/>
</dbReference>
<evidence type="ECO:0000313" key="3">
    <source>
        <dbReference type="Proteomes" id="UP001229421"/>
    </source>
</evidence>
<dbReference type="Proteomes" id="UP001229421">
    <property type="component" value="Unassembled WGS sequence"/>
</dbReference>
<protein>
    <submittedName>
        <fullName evidence="2">Uncharacterized protein</fullName>
    </submittedName>
</protein>
<dbReference type="EMBL" id="JAUHHV010000009">
    <property type="protein sequence ID" value="KAK1412059.1"/>
    <property type="molecule type" value="Genomic_DNA"/>
</dbReference>
<dbReference type="PANTHER" id="PTHR33130:SF81">
    <property type="entry name" value="DUF1639 FAMILY PROTEIN"/>
    <property type="match status" value="1"/>
</dbReference>
<reference evidence="2" key="1">
    <citation type="journal article" date="2023" name="bioRxiv">
        <title>Improved chromosome-level genome assembly for marigold (Tagetes erecta).</title>
        <authorList>
            <person name="Jiang F."/>
            <person name="Yuan L."/>
            <person name="Wang S."/>
            <person name="Wang H."/>
            <person name="Xu D."/>
            <person name="Wang A."/>
            <person name="Fan W."/>
        </authorList>
    </citation>
    <scope>NUCLEOTIDE SEQUENCE</scope>
    <source>
        <strain evidence="2">WSJ</strain>
        <tissue evidence="2">Leaf</tissue>
    </source>
</reference>
<evidence type="ECO:0000256" key="1">
    <source>
        <dbReference type="SAM" id="MobiDB-lite"/>
    </source>
</evidence>
<dbReference type="PANTHER" id="PTHR33130">
    <property type="entry name" value="PUTATIVE (DUF1639)-RELATED"/>
    <property type="match status" value="1"/>
</dbReference>
<gene>
    <name evidence="2" type="ORF">QVD17_33015</name>
</gene>
<evidence type="ECO:0000313" key="2">
    <source>
        <dbReference type="EMBL" id="KAK1412059.1"/>
    </source>
</evidence>
<name>A0AAD8JWB7_TARER</name>